<feature type="compositionally biased region" description="Gly residues" evidence="1">
    <location>
        <begin position="139"/>
        <end position="149"/>
    </location>
</feature>
<dbReference type="OrthoDB" id="4778841at2759"/>
<proteinExistence type="predicted"/>
<name>A0A4Z0YWP9_9PEZI</name>
<evidence type="ECO:0000313" key="3">
    <source>
        <dbReference type="Proteomes" id="UP000297716"/>
    </source>
</evidence>
<dbReference type="AlphaFoldDB" id="A0A4Z0YWP9"/>
<reference evidence="2 3" key="1">
    <citation type="submission" date="2019-03" db="EMBL/GenBank/DDBJ databases">
        <title>Draft genome sequence of Xylaria hypoxylon DSM 108379, a ubiquitous saprotrophic-parasitic fungi on hardwood.</title>
        <authorList>
            <person name="Buettner E."/>
            <person name="Leonhardt S."/>
            <person name="Gebauer A.M."/>
            <person name="Liers C."/>
            <person name="Hofrichter M."/>
            <person name="Kellner H."/>
        </authorList>
    </citation>
    <scope>NUCLEOTIDE SEQUENCE [LARGE SCALE GENOMIC DNA]</scope>
    <source>
        <strain evidence="2 3">DSM 108379</strain>
    </source>
</reference>
<dbReference type="EMBL" id="SKBN01000149">
    <property type="protein sequence ID" value="TGJ81886.1"/>
    <property type="molecule type" value="Genomic_DNA"/>
</dbReference>
<keyword evidence="3" id="KW-1185">Reference proteome</keyword>
<dbReference type="Proteomes" id="UP000297716">
    <property type="component" value="Unassembled WGS sequence"/>
</dbReference>
<feature type="region of interest" description="Disordered" evidence="1">
    <location>
        <begin position="113"/>
        <end position="235"/>
    </location>
</feature>
<organism evidence="2 3">
    <name type="scientific">Xylaria hypoxylon</name>
    <dbReference type="NCBI Taxonomy" id="37992"/>
    <lineage>
        <taxon>Eukaryota</taxon>
        <taxon>Fungi</taxon>
        <taxon>Dikarya</taxon>
        <taxon>Ascomycota</taxon>
        <taxon>Pezizomycotina</taxon>
        <taxon>Sordariomycetes</taxon>
        <taxon>Xylariomycetidae</taxon>
        <taxon>Xylariales</taxon>
        <taxon>Xylariaceae</taxon>
        <taxon>Xylaria</taxon>
    </lineage>
</organism>
<protein>
    <submittedName>
        <fullName evidence="2">Uncharacterized protein</fullName>
    </submittedName>
</protein>
<dbReference type="STRING" id="37992.A0A4Z0YWP9"/>
<gene>
    <name evidence="2" type="ORF">E0Z10_g6867</name>
</gene>
<feature type="compositionally biased region" description="Acidic residues" evidence="1">
    <location>
        <begin position="128"/>
        <end position="137"/>
    </location>
</feature>
<feature type="compositionally biased region" description="Gly residues" evidence="1">
    <location>
        <begin position="210"/>
        <end position="226"/>
    </location>
</feature>
<feature type="region of interest" description="Disordered" evidence="1">
    <location>
        <begin position="323"/>
        <end position="354"/>
    </location>
</feature>
<evidence type="ECO:0000256" key="1">
    <source>
        <dbReference type="SAM" id="MobiDB-lite"/>
    </source>
</evidence>
<evidence type="ECO:0000313" key="2">
    <source>
        <dbReference type="EMBL" id="TGJ81886.1"/>
    </source>
</evidence>
<comment type="caution">
    <text evidence="2">The sequence shown here is derived from an EMBL/GenBank/DDBJ whole genome shotgun (WGS) entry which is preliminary data.</text>
</comment>
<feature type="compositionally biased region" description="Basic and acidic residues" evidence="1">
    <location>
        <begin position="330"/>
        <end position="354"/>
    </location>
</feature>
<sequence length="354" mass="38090">MMGAKDYAGPSLQPVYTAYRNLSQDVVIALAQREDFGGITAYMWGRILTKMDLVTGLARSLVTVPARNRTTDRMEDREIGYGKWIAKYYGPPSQNYPALSREMPVLAPESIARNVPRDQDGGGPDGGDYSDGDDNDNNDGGGGDGGNGGNNDNNNDNDGGGDDGGNGGNGDNDDSTFVDYWDDPRFDGPNTEGNTEGAESSSDDSDSDGEGGAGGERSGVPGGGGAGHHRHNGRDGSWAAVCKRCIHISSEEMCHMCGGEVLPVYKPIKGRNKRMRAMLAHENDDSIDSPNKRVQSLLSSQAIIDNLTDQLRKARLNLREGPGTSMATIHFDHPDSSRQRGPEFEDFSRKENRL</sequence>
<accession>A0A4Z0YWP9</accession>